<dbReference type="RefSeq" id="WP_069115760.1">
    <property type="nucleotide sequence ID" value="NZ_CP017015.1"/>
</dbReference>
<keyword evidence="2 3" id="KW-0548">Nucleotidyltransferase</keyword>
<evidence type="ECO:0000313" key="3">
    <source>
        <dbReference type="EMBL" id="AOG59975.1"/>
    </source>
</evidence>
<evidence type="ECO:0000313" key="4">
    <source>
        <dbReference type="Proteomes" id="UP000094378"/>
    </source>
</evidence>
<protein>
    <submittedName>
        <fullName evidence="3">2-C-methyl-D-erythritol 4-phosphate cytidylyltransferase</fullName>
    </submittedName>
</protein>
<dbReference type="PATRIC" id="fig|216938.3.peg.20"/>
<dbReference type="KEGG" id="shj:SHELI_v1c00200"/>
<dbReference type="STRING" id="216938.SHELI_v1c00200"/>
<dbReference type="AlphaFoldDB" id="A0A1B3SJ66"/>
<keyword evidence="4" id="KW-1185">Reference proteome</keyword>
<evidence type="ECO:0000256" key="1">
    <source>
        <dbReference type="ARBA" id="ARBA00022679"/>
    </source>
</evidence>
<dbReference type="InterPro" id="IPR050088">
    <property type="entry name" value="IspD/TarI_cytidylyltransf_bact"/>
</dbReference>
<dbReference type="InterPro" id="IPR034683">
    <property type="entry name" value="IspD/TarI"/>
</dbReference>
<dbReference type="GO" id="GO:0050518">
    <property type="term" value="F:2-C-methyl-D-erythritol 4-phosphate cytidylyltransferase activity"/>
    <property type="evidence" value="ECO:0007669"/>
    <property type="project" value="TreeGrafter"/>
</dbReference>
<name>A0A1B3SJ66_9MOLU</name>
<dbReference type="Pfam" id="PF01128">
    <property type="entry name" value="IspD"/>
    <property type="match status" value="1"/>
</dbReference>
<dbReference type="EMBL" id="CP017015">
    <property type="protein sequence ID" value="AOG59975.1"/>
    <property type="molecule type" value="Genomic_DNA"/>
</dbReference>
<reference evidence="3 4" key="1">
    <citation type="submission" date="2016-08" db="EMBL/GenBank/DDBJ databases">
        <title>Complete genome sequence of Spiroplasma helicoides TABS-2 (DSM 22551).</title>
        <authorList>
            <person name="Shen W.-Y."/>
            <person name="Lo W.-S."/>
            <person name="Lai Y.-C."/>
            <person name="Kuo C.-H."/>
        </authorList>
    </citation>
    <scope>NUCLEOTIDE SEQUENCE [LARGE SCALE GENOMIC DNA]</scope>
    <source>
        <strain evidence="3 4">TABS-2</strain>
    </source>
</reference>
<keyword evidence="1 3" id="KW-0808">Transferase</keyword>
<evidence type="ECO:0000256" key="2">
    <source>
        <dbReference type="ARBA" id="ARBA00022695"/>
    </source>
</evidence>
<dbReference type="Proteomes" id="UP000094378">
    <property type="component" value="Chromosome"/>
</dbReference>
<dbReference type="OrthoDB" id="9806837at2"/>
<sequence length="204" mass="23756">MIDLVIVAYGKSERFGNNKMLEKIEDDFLINKTLKAFSKISEVSKVIVVTNSKVWDKIDKKMFDKLFFIEGGKTRSQSVNRGLKLVESNFVFIHDGARPFLSKKLINNLIKHKDLNDAVIPYLKITSCLKKIDGDQIQTLNRDDYFISQTPQLFKTNIIKKEYEKLDINWFDDCQALEGKGYKIKLIEGEEQNKKITYKYDINN</sequence>
<dbReference type="InterPro" id="IPR029044">
    <property type="entry name" value="Nucleotide-diphossugar_trans"/>
</dbReference>
<organism evidence="3 4">
    <name type="scientific">Spiroplasma helicoides</name>
    <dbReference type="NCBI Taxonomy" id="216938"/>
    <lineage>
        <taxon>Bacteria</taxon>
        <taxon>Bacillati</taxon>
        <taxon>Mycoplasmatota</taxon>
        <taxon>Mollicutes</taxon>
        <taxon>Entomoplasmatales</taxon>
        <taxon>Spiroplasmataceae</taxon>
        <taxon>Spiroplasma</taxon>
    </lineage>
</organism>
<gene>
    <name evidence="3" type="primary">ispD</name>
    <name evidence="3" type="ORF">SHELI_v1c00200</name>
</gene>
<proteinExistence type="predicted"/>
<dbReference type="PANTHER" id="PTHR32125:SF4">
    <property type="entry name" value="2-C-METHYL-D-ERYTHRITOL 4-PHOSPHATE CYTIDYLYLTRANSFERASE, CHLOROPLASTIC"/>
    <property type="match status" value="1"/>
</dbReference>
<dbReference type="CDD" id="cd02516">
    <property type="entry name" value="CDP-ME_synthetase"/>
    <property type="match status" value="1"/>
</dbReference>
<accession>A0A1B3SJ66</accession>
<dbReference type="SUPFAM" id="SSF53448">
    <property type="entry name" value="Nucleotide-diphospho-sugar transferases"/>
    <property type="match status" value="1"/>
</dbReference>
<dbReference type="PANTHER" id="PTHR32125">
    <property type="entry name" value="2-C-METHYL-D-ERYTHRITOL 4-PHOSPHATE CYTIDYLYLTRANSFERASE, CHLOROPLASTIC"/>
    <property type="match status" value="1"/>
</dbReference>
<dbReference type="Gene3D" id="3.90.550.10">
    <property type="entry name" value="Spore Coat Polysaccharide Biosynthesis Protein SpsA, Chain A"/>
    <property type="match status" value="1"/>
</dbReference>